<dbReference type="Gramene" id="Al_scaffold_0002_866">
    <property type="protein sequence ID" value="Al_scaffold_0002_866"/>
    <property type="gene ID" value="Al_scaffold_0002_866"/>
</dbReference>
<dbReference type="Proteomes" id="UP000008694">
    <property type="component" value="Unassembled WGS sequence"/>
</dbReference>
<evidence type="ECO:0000313" key="2">
    <source>
        <dbReference type="Proteomes" id="UP000008694"/>
    </source>
</evidence>
<reference evidence="2" key="1">
    <citation type="journal article" date="2011" name="Nat. Genet.">
        <title>The Arabidopsis lyrata genome sequence and the basis of rapid genome size change.</title>
        <authorList>
            <person name="Hu T.T."/>
            <person name="Pattyn P."/>
            <person name="Bakker E.G."/>
            <person name="Cao J."/>
            <person name="Cheng J.-F."/>
            <person name="Clark R.M."/>
            <person name="Fahlgren N."/>
            <person name="Fawcett J.A."/>
            <person name="Grimwood J."/>
            <person name="Gundlach H."/>
            <person name="Haberer G."/>
            <person name="Hollister J.D."/>
            <person name="Ossowski S."/>
            <person name="Ottilar R.P."/>
            <person name="Salamov A.A."/>
            <person name="Schneeberger K."/>
            <person name="Spannagl M."/>
            <person name="Wang X."/>
            <person name="Yang L."/>
            <person name="Nasrallah M.E."/>
            <person name="Bergelson J."/>
            <person name="Carrington J.C."/>
            <person name="Gaut B.S."/>
            <person name="Schmutz J."/>
            <person name="Mayer K.F.X."/>
            <person name="Van de Peer Y."/>
            <person name="Grigoriev I.V."/>
            <person name="Nordborg M."/>
            <person name="Weigel D."/>
            <person name="Guo Y.-L."/>
        </authorList>
    </citation>
    <scope>NUCLEOTIDE SEQUENCE [LARGE SCALE GENOMIC DNA]</scope>
    <source>
        <strain evidence="2">cv. MN47</strain>
    </source>
</reference>
<name>D7KZ61_ARALL</name>
<accession>D7KZ61</accession>
<proteinExistence type="predicted"/>
<feature type="non-terminal residue" evidence="1">
    <location>
        <position position="1"/>
    </location>
</feature>
<protein>
    <submittedName>
        <fullName evidence="1">Predicted protein</fullName>
    </submittedName>
</protein>
<organism evidence="2">
    <name type="scientific">Arabidopsis lyrata subsp. lyrata</name>
    <name type="common">Lyre-leaved rock-cress</name>
    <dbReference type="NCBI Taxonomy" id="81972"/>
    <lineage>
        <taxon>Eukaryota</taxon>
        <taxon>Viridiplantae</taxon>
        <taxon>Streptophyta</taxon>
        <taxon>Embryophyta</taxon>
        <taxon>Tracheophyta</taxon>
        <taxon>Spermatophyta</taxon>
        <taxon>Magnoliopsida</taxon>
        <taxon>eudicotyledons</taxon>
        <taxon>Gunneridae</taxon>
        <taxon>Pentapetalae</taxon>
        <taxon>rosids</taxon>
        <taxon>malvids</taxon>
        <taxon>Brassicales</taxon>
        <taxon>Brassicaceae</taxon>
        <taxon>Camelineae</taxon>
        <taxon>Arabidopsis</taxon>
    </lineage>
</organism>
<dbReference type="HOGENOM" id="CLU_2985092_0_0_1"/>
<dbReference type="EMBL" id="GL348714">
    <property type="protein sequence ID" value="EFH63057.1"/>
    <property type="molecule type" value="Genomic_DNA"/>
</dbReference>
<keyword evidence="2" id="KW-1185">Reference proteome</keyword>
<dbReference type="AlphaFoldDB" id="D7KZ61"/>
<evidence type="ECO:0000313" key="1">
    <source>
        <dbReference type="EMBL" id="EFH63057.1"/>
    </source>
</evidence>
<gene>
    <name evidence="1" type="ORF">ARALYDRAFT_675716</name>
</gene>
<sequence length="58" mass="6562">VELITMISNGSLSDHFLCKGDSLFFPHKPPYPVSVHYGFWCITFPRLGLGFVSFSLRV</sequence>